<keyword evidence="1" id="KW-0812">Transmembrane</keyword>
<organism evidence="2 3">
    <name type="scientific">Variovorax paradoxus</name>
    <dbReference type="NCBI Taxonomy" id="34073"/>
    <lineage>
        <taxon>Bacteria</taxon>
        <taxon>Pseudomonadati</taxon>
        <taxon>Pseudomonadota</taxon>
        <taxon>Betaproteobacteria</taxon>
        <taxon>Burkholderiales</taxon>
        <taxon>Comamonadaceae</taxon>
        <taxon>Variovorax</taxon>
    </lineage>
</organism>
<keyword evidence="1" id="KW-1133">Transmembrane helix</keyword>
<keyword evidence="1" id="KW-0472">Membrane</keyword>
<name>A0AAW8EG33_VARPD</name>
<proteinExistence type="predicted"/>
<dbReference type="RefSeq" id="WP_155247818.1">
    <property type="nucleotide sequence ID" value="NZ_CAIGKF010000001.1"/>
</dbReference>
<dbReference type="GeneID" id="99717862"/>
<evidence type="ECO:0000313" key="2">
    <source>
        <dbReference type="EMBL" id="MDP9972106.1"/>
    </source>
</evidence>
<dbReference type="AlphaFoldDB" id="A0AAW8EG33"/>
<evidence type="ECO:0000256" key="1">
    <source>
        <dbReference type="SAM" id="Phobius"/>
    </source>
</evidence>
<dbReference type="EMBL" id="JAUSRV010000008">
    <property type="protein sequence ID" value="MDP9972106.1"/>
    <property type="molecule type" value="Genomic_DNA"/>
</dbReference>
<protein>
    <submittedName>
        <fullName evidence="2">Uncharacterized protein</fullName>
    </submittedName>
</protein>
<reference evidence="2" key="1">
    <citation type="submission" date="2023-07" db="EMBL/GenBank/DDBJ databases">
        <title>Sorghum-associated microbial communities from plants grown in Nebraska, USA.</title>
        <authorList>
            <person name="Schachtman D."/>
        </authorList>
    </citation>
    <scope>NUCLEOTIDE SEQUENCE</scope>
    <source>
        <strain evidence="2">DS3315</strain>
    </source>
</reference>
<sequence length="65" mass="7180">MIELLFEGNRSSKLLARAILLWATLGLFGGLAKRWHRVSGVWQQVRLAVMGCLRANGSRGLISCP</sequence>
<feature type="transmembrane region" description="Helical" evidence="1">
    <location>
        <begin position="14"/>
        <end position="32"/>
    </location>
</feature>
<accession>A0AAW8EG33</accession>
<comment type="caution">
    <text evidence="2">The sequence shown here is derived from an EMBL/GenBank/DDBJ whole genome shotgun (WGS) entry which is preliminary data.</text>
</comment>
<dbReference type="Proteomes" id="UP001224845">
    <property type="component" value="Unassembled WGS sequence"/>
</dbReference>
<gene>
    <name evidence="2" type="ORF">J2W39_003348</name>
</gene>
<evidence type="ECO:0000313" key="3">
    <source>
        <dbReference type="Proteomes" id="UP001224845"/>
    </source>
</evidence>